<dbReference type="EMBL" id="BTSX01000004">
    <property type="protein sequence ID" value="GMS94951.1"/>
    <property type="molecule type" value="Genomic_DNA"/>
</dbReference>
<organism evidence="5 6">
    <name type="scientific">Pristionchus entomophagus</name>
    <dbReference type="NCBI Taxonomy" id="358040"/>
    <lineage>
        <taxon>Eukaryota</taxon>
        <taxon>Metazoa</taxon>
        <taxon>Ecdysozoa</taxon>
        <taxon>Nematoda</taxon>
        <taxon>Chromadorea</taxon>
        <taxon>Rhabditida</taxon>
        <taxon>Rhabditina</taxon>
        <taxon>Diplogasteromorpha</taxon>
        <taxon>Diplogasteroidea</taxon>
        <taxon>Neodiplogasteridae</taxon>
        <taxon>Pristionchus</taxon>
    </lineage>
</organism>
<dbReference type="Gene3D" id="1.20.1250.20">
    <property type="entry name" value="MFS general substrate transporter like domains"/>
    <property type="match status" value="2"/>
</dbReference>
<sequence length="603" mass="65370">NDADMPSGEKEKGERKDGTEASSLLVDKTVDRTVEDELEEVGFIKAPDGGYGWVIVAASFFANLCVDGVIFTVGNILAKRWKDDYNASDTEVSITFSLLAGAYLLIGPVASAFANTYGCRPVTIVGALIAFFGFVLSTASPSIYLLYVTFGLIGGIGFGLVYLPSLVIVSHYFDSKRALATGIAVCGSGIGTTIFSWLNPQMITLMEGKSQIFLCYIAVVALLCIIPGVLYKPLELQKEQLDQVTKIVQEYEASQSRKNSLLSPEEALRPEGTRFDSTRPFLSTLELNAQKKGQGQQMWSQRDLAAAVAKESLAELNRPLSRADIFYPGSTAALNERARTHTNHSQHAIAHAEGAIGQSNVYLSKIAIDAVDEYYDEENTSWHANLIHTLKSMLDISLLTRPSFLILAFSGFLTLSCFYVPYLYLGNQIDRIGNFTEEEKSVPISVLGIVNIVARIGCGYIADRPQADALLVSSVALTLAGIATMAVPLFTAYWMFIAYCFPFAVGAACFAALRTVVCAELFGLEKLSSAFGVLLMFMGVGATVGSPIAALISDISGDFNLSFYVMGALMALSGIILFPLRRLAQRENDKEEEKIAAIENRGL</sequence>
<evidence type="ECO:0000256" key="2">
    <source>
        <dbReference type="SAM" id="MobiDB-lite"/>
    </source>
</evidence>
<feature type="non-terminal residue" evidence="5">
    <location>
        <position position="1"/>
    </location>
</feature>
<evidence type="ECO:0000256" key="3">
    <source>
        <dbReference type="SAM" id="Phobius"/>
    </source>
</evidence>
<dbReference type="FunFam" id="1.20.1250.20:FF:000669">
    <property type="entry name" value="MonoCarboxylate Transporter family"/>
    <property type="match status" value="1"/>
</dbReference>
<keyword evidence="6" id="KW-1185">Reference proteome</keyword>
<feature type="compositionally biased region" description="Basic and acidic residues" evidence="2">
    <location>
        <begin position="7"/>
        <end position="19"/>
    </location>
</feature>
<keyword evidence="3" id="KW-1133">Transmembrane helix</keyword>
<proteinExistence type="predicted"/>
<name>A0AAV5TKW3_9BILA</name>
<feature type="transmembrane region" description="Helical" evidence="3">
    <location>
        <begin position="210"/>
        <end position="231"/>
    </location>
</feature>
<evidence type="ECO:0000259" key="4">
    <source>
        <dbReference type="PROSITE" id="PS50850"/>
    </source>
</evidence>
<dbReference type="CDD" id="cd17352">
    <property type="entry name" value="MFS_MCT_SLC16"/>
    <property type="match status" value="1"/>
</dbReference>
<feature type="transmembrane region" description="Helical" evidence="3">
    <location>
        <begin position="561"/>
        <end position="580"/>
    </location>
</feature>
<feature type="transmembrane region" description="Helical" evidence="3">
    <location>
        <begin position="51"/>
        <end position="74"/>
    </location>
</feature>
<feature type="transmembrane region" description="Helical" evidence="3">
    <location>
        <begin position="496"/>
        <end position="517"/>
    </location>
</feature>
<dbReference type="PANTHER" id="PTHR11360:SF238">
    <property type="entry name" value="SD10469P"/>
    <property type="match status" value="1"/>
</dbReference>
<feature type="transmembrane region" description="Helical" evidence="3">
    <location>
        <begin position="121"/>
        <end position="139"/>
    </location>
</feature>
<feature type="transmembrane region" description="Helical" evidence="3">
    <location>
        <begin position="145"/>
        <end position="166"/>
    </location>
</feature>
<dbReference type="Pfam" id="PF07690">
    <property type="entry name" value="MFS_1"/>
    <property type="match status" value="1"/>
</dbReference>
<dbReference type="PROSITE" id="PS50850">
    <property type="entry name" value="MFS"/>
    <property type="match status" value="1"/>
</dbReference>
<accession>A0AAV5TKW3</accession>
<feature type="transmembrane region" description="Helical" evidence="3">
    <location>
        <begin position="469"/>
        <end position="490"/>
    </location>
</feature>
<dbReference type="InterPro" id="IPR050327">
    <property type="entry name" value="Proton-linked_MCT"/>
</dbReference>
<reference evidence="5" key="1">
    <citation type="submission" date="2023-10" db="EMBL/GenBank/DDBJ databases">
        <title>Genome assembly of Pristionchus species.</title>
        <authorList>
            <person name="Yoshida K."/>
            <person name="Sommer R.J."/>
        </authorList>
    </citation>
    <scope>NUCLEOTIDE SEQUENCE</scope>
    <source>
        <strain evidence="5">RS0144</strain>
    </source>
</reference>
<comment type="caution">
    <text evidence="5">The sequence shown here is derived from an EMBL/GenBank/DDBJ whole genome shotgun (WGS) entry which is preliminary data.</text>
</comment>
<feature type="transmembrane region" description="Helical" evidence="3">
    <location>
        <begin position="529"/>
        <end position="549"/>
    </location>
</feature>
<keyword evidence="3" id="KW-0472">Membrane</keyword>
<feature type="domain" description="Major facilitator superfamily (MFS) profile" evidence="4">
    <location>
        <begin position="52"/>
        <end position="585"/>
    </location>
</feature>
<dbReference type="InterPro" id="IPR036259">
    <property type="entry name" value="MFS_trans_sf"/>
</dbReference>
<dbReference type="GO" id="GO:0016020">
    <property type="term" value="C:membrane"/>
    <property type="evidence" value="ECO:0007669"/>
    <property type="project" value="UniProtKB-SubCell"/>
</dbReference>
<protein>
    <recommendedName>
        <fullName evidence="4">Major facilitator superfamily (MFS) profile domain-containing protein</fullName>
    </recommendedName>
</protein>
<dbReference type="SUPFAM" id="SSF103473">
    <property type="entry name" value="MFS general substrate transporter"/>
    <property type="match status" value="1"/>
</dbReference>
<feature type="transmembrane region" description="Helical" evidence="3">
    <location>
        <begin position="178"/>
        <end position="198"/>
    </location>
</feature>
<dbReference type="Proteomes" id="UP001432027">
    <property type="component" value="Unassembled WGS sequence"/>
</dbReference>
<evidence type="ECO:0000256" key="1">
    <source>
        <dbReference type="ARBA" id="ARBA00004141"/>
    </source>
</evidence>
<keyword evidence="3" id="KW-0812">Transmembrane</keyword>
<dbReference type="GO" id="GO:0008028">
    <property type="term" value="F:monocarboxylic acid transmembrane transporter activity"/>
    <property type="evidence" value="ECO:0007669"/>
    <property type="project" value="TreeGrafter"/>
</dbReference>
<gene>
    <name evidence="5" type="ORF">PENTCL1PPCAC_17126</name>
</gene>
<dbReference type="InterPro" id="IPR020846">
    <property type="entry name" value="MFS_dom"/>
</dbReference>
<dbReference type="AlphaFoldDB" id="A0AAV5TKW3"/>
<comment type="subcellular location">
    <subcellularLocation>
        <location evidence="1">Membrane</location>
        <topology evidence="1">Multi-pass membrane protein</topology>
    </subcellularLocation>
</comment>
<feature type="region of interest" description="Disordered" evidence="2">
    <location>
        <begin position="1"/>
        <end position="23"/>
    </location>
</feature>
<feature type="transmembrane region" description="Helical" evidence="3">
    <location>
        <begin position="94"/>
        <end position="114"/>
    </location>
</feature>
<evidence type="ECO:0000313" key="6">
    <source>
        <dbReference type="Proteomes" id="UP001432027"/>
    </source>
</evidence>
<dbReference type="InterPro" id="IPR011701">
    <property type="entry name" value="MFS"/>
</dbReference>
<dbReference type="PANTHER" id="PTHR11360">
    <property type="entry name" value="MONOCARBOXYLATE TRANSPORTER"/>
    <property type="match status" value="1"/>
</dbReference>
<feature type="transmembrane region" description="Helical" evidence="3">
    <location>
        <begin position="404"/>
        <end position="424"/>
    </location>
</feature>
<evidence type="ECO:0000313" key="5">
    <source>
        <dbReference type="EMBL" id="GMS94951.1"/>
    </source>
</evidence>